<dbReference type="PRINTS" id="PR00775">
    <property type="entry name" value="HEATSHOCK90"/>
</dbReference>
<dbReference type="InterPro" id="IPR037196">
    <property type="entry name" value="HSP90_C"/>
</dbReference>
<evidence type="ECO:0000256" key="4">
    <source>
        <dbReference type="ARBA" id="ARBA00022741"/>
    </source>
</evidence>
<dbReference type="NCBIfam" id="NF003555">
    <property type="entry name" value="PRK05218.1"/>
    <property type="match status" value="1"/>
</dbReference>
<keyword evidence="3" id="KW-0963">Cytoplasm</keyword>
<dbReference type="InterPro" id="IPR020568">
    <property type="entry name" value="Ribosomal_Su5_D2-typ_SF"/>
</dbReference>
<evidence type="ECO:0000313" key="9">
    <source>
        <dbReference type="EMBL" id="KKO07524.1"/>
    </source>
</evidence>
<evidence type="ECO:0000256" key="2">
    <source>
        <dbReference type="ARBA" id="ARBA00008239"/>
    </source>
</evidence>
<proteinExistence type="inferred from homology"/>
<evidence type="ECO:0000256" key="7">
    <source>
        <dbReference type="ARBA" id="ARBA00023186"/>
    </source>
</evidence>
<dbReference type="Gene3D" id="1.20.120.790">
    <property type="entry name" value="Heat shock protein 90, C-terminal domain"/>
    <property type="match status" value="1"/>
</dbReference>
<dbReference type="GO" id="GO:0051082">
    <property type="term" value="F:unfolded protein binding"/>
    <property type="evidence" value="ECO:0007669"/>
    <property type="project" value="InterPro"/>
</dbReference>
<dbReference type="Pfam" id="PF00183">
    <property type="entry name" value="HSP90"/>
    <property type="match status" value="1"/>
</dbReference>
<comment type="caution">
    <text evidence="9">The sequence shown here is derived from an EMBL/GenBank/DDBJ whole genome shotgun (WGS) entry which is preliminary data.</text>
</comment>
<dbReference type="InterPro" id="IPR019805">
    <property type="entry name" value="Heat_shock_protein_90_CS"/>
</dbReference>
<organism evidence="9">
    <name type="scientific">marine sediment metagenome</name>
    <dbReference type="NCBI Taxonomy" id="412755"/>
    <lineage>
        <taxon>unclassified sequences</taxon>
        <taxon>metagenomes</taxon>
        <taxon>ecological metagenomes</taxon>
    </lineage>
</organism>
<feature type="domain" description="Histidine kinase/HSP90-like ATPase" evidence="8">
    <location>
        <begin position="40"/>
        <end position="197"/>
    </location>
</feature>
<sequence>MTTAPHEKTADNSANHEETLGFQTEVKQLLNLMIHSLYSNREIFLRELISNAADACDKLRYAALDNDALYEGDSELRIEIEHNREANTITLRDNGIGMNRADVIANLGTIARSGTAEFLKQLSGEQQKDAKLIGQFGVGFYSGFIVADEITVRTRKAGTEVSEGVEWRSKGEGEFTVSDIEQAQHGTEITLHLKEDAKEFADDYRLQGLVRKYSDHIEVPVRMPKTETATDDEGNSIAGSEVTTWETVNEATALWSRPKSDVSEDEYKAFYKHVAHDFSDPLTWSHNKVEGKLEYTSLLYVPGRAPFDMFERDGARGVKLYVQRVFIMDDAEQFLPLYLRFIKGVLDTRELSLNVSRELLQQDPNVDKIKAALTKRGLDMLKKLTKDKEQYQTFWKTFGSVLKEGPGEDPSNREKIAGLLRFASTHTDTSAQEHSLADYVERMKEGQRKIYYVVADSFNAAKNSPHLEIFRKKGIEVLLLSDRIDDWLMSHLTEYDGKTFADVAKGELDLGDVEDADEKKAQEETAKAKEDLVKRVKEALGDCVQDVKVTHRLTDSPACVVLPEHEMGYQMRRIMEAAGQPLPEVKPILELNPDHALVARLEGAEGDLFTQLSYILLDQAIIAEGGHLDDPAAYVKRLNSVLTA</sequence>
<keyword evidence="5" id="KW-0067">ATP-binding</keyword>
<evidence type="ECO:0000256" key="3">
    <source>
        <dbReference type="ARBA" id="ARBA00022490"/>
    </source>
</evidence>
<dbReference type="SMART" id="SM00387">
    <property type="entry name" value="HATPase_c"/>
    <property type="match status" value="1"/>
</dbReference>
<dbReference type="Gene3D" id="3.40.50.11260">
    <property type="match status" value="1"/>
</dbReference>
<keyword evidence="4" id="KW-0547">Nucleotide-binding</keyword>
<accession>A0A0F9YS37</accession>
<dbReference type="PROSITE" id="PS00298">
    <property type="entry name" value="HSP90"/>
    <property type="match status" value="1"/>
</dbReference>
<evidence type="ECO:0000256" key="6">
    <source>
        <dbReference type="ARBA" id="ARBA00023016"/>
    </source>
</evidence>
<dbReference type="InterPro" id="IPR036890">
    <property type="entry name" value="HATPase_C_sf"/>
</dbReference>
<keyword evidence="6" id="KW-0346">Stress response</keyword>
<dbReference type="InterPro" id="IPR003594">
    <property type="entry name" value="HATPase_dom"/>
</dbReference>
<dbReference type="PIRSF" id="PIRSF002583">
    <property type="entry name" value="Hsp90"/>
    <property type="match status" value="1"/>
</dbReference>
<dbReference type="GO" id="GO:0005524">
    <property type="term" value="F:ATP binding"/>
    <property type="evidence" value="ECO:0007669"/>
    <property type="project" value="UniProtKB-KW"/>
</dbReference>
<dbReference type="FunFam" id="3.30.565.10:FF:000009">
    <property type="entry name" value="Molecular chaperone HtpG"/>
    <property type="match status" value="1"/>
</dbReference>
<comment type="subcellular location">
    <subcellularLocation>
        <location evidence="1">Cytoplasm</location>
    </subcellularLocation>
</comment>
<dbReference type="CDD" id="cd16927">
    <property type="entry name" value="HATPase_Hsp90-like"/>
    <property type="match status" value="1"/>
</dbReference>
<dbReference type="Pfam" id="PF13589">
    <property type="entry name" value="HATPase_c_3"/>
    <property type="match status" value="1"/>
</dbReference>
<comment type="similarity">
    <text evidence="2">Belongs to the heat shock protein 90 family.</text>
</comment>
<dbReference type="InterPro" id="IPR001404">
    <property type="entry name" value="Hsp90_fam"/>
</dbReference>
<protein>
    <recommendedName>
        <fullName evidence="8">Histidine kinase/HSP90-like ATPase domain-containing protein</fullName>
    </recommendedName>
</protein>
<reference evidence="9" key="1">
    <citation type="journal article" date="2015" name="Nature">
        <title>Complex archaea that bridge the gap between prokaryotes and eukaryotes.</title>
        <authorList>
            <person name="Spang A."/>
            <person name="Saw J.H."/>
            <person name="Jorgensen S.L."/>
            <person name="Zaremba-Niedzwiedzka K."/>
            <person name="Martijn J."/>
            <person name="Lind A.E."/>
            <person name="van Eijk R."/>
            <person name="Schleper C."/>
            <person name="Guy L."/>
            <person name="Ettema T.J."/>
        </authorList>
    </citation>
    <scope>NUCLEOTIDE SEQUENCE</scope>
</reference>
<dbReference type="EMBL" id="LAZR01000012">
    <property type="protein sequence ID" value="KKO07524.1"/>
    <property type="molecule type" value="Genomic_DNA"/>
</dbReference>
<dbReference type="SUPFAM" id="SSF54211">
    <property type="entry name" value="Ribosomal protein S5 domain 2-like"/>
    <property type="match status" value="1"/>
</dbReference>
<evidence type="ECO:0000256" key="1">
    <source>
        <dbReference type="ARBA" id="ARBA00004496"/>
    </source>
</evidence>
<dbReference type="HAMAP" id="MF_00505">
    <property type="entry name" value="HSP90"/>
    <property type="match status" value="1"/>
</dbReference>
<keyword evidence="7" id="KW-0143">Chaperone</keyword>
<dbReference type="Gene3D" id="3.30.230.80">
    <property type="match status" value="1"/>
</dbReference>
<dbReference type="FunFam" id="3.30.230.80:FF:000002">
    <property type="entry name" value="Molecular chaperone HtpG"/>
    <property type="match status" value="1"/>
</dbReference>
<dbReference type="InterPro" id="IPR020575">
    <property type="entry name" value="Hsp90_N"/>
</dbReference>
<dbReference type="GO" id="GO:0005737">
    <property type="term" value="C:cytoplasm"/>
    <property type="evidence" value="ECO:0007669"/>
    <property type="project" value="UniProtKB-SubCell"/>
</dbReference>
<dbReference type="AlphaFoldDB" id="A0A0F9YS37"/>
<dbReference type="GO" id="GO:0140662">
    <property type="term" value="F:ATP-dependent protein folding chaperone"/>
    <property type="evidence" value="ECO:0007669"/>
    <property type="project" value="InterPro"/>
</dbReference>
<evidence type="ECO:0000256" key="5">
    <source>
        <dbReference type="ARBA" id="ARBA00022840"/>
    </source>
</evidence>
<dbReference type="PANTHER" id="PTHR11528">
    <property type="entry name" value="HEAT SHOCK PROTEIN 90 FAMILY MEMBER"/>
    <property type="match status" value="1"/>
</dbReference>
<dbReference type="SUPFAM" id="SSF110942">
    <property type="entry name" value="HSP90 C-terminal domain"/>
    <property type="match status" value="1"/>
</dbReference>
<evidence type="ECO:0000259" key="8">
    <source>
        <dbReference type="SMART" id="SM00387"/>
    </source>
</evidence>
<dbReference type="GO" id="GO:0016887">
    <property type="term" value="F:ATP hydrolysis activity"/>
    <property type="evidence" value="ECO:0007669"/>
    <property type="project" value="InterPro"/>
</dbReference>
<dbReference type="Gene3D" id="3.30.565.10">
    <property type="entry name" value="Histidine kinase-like ATPase, C-terminal domain"/>
    <property type="match status" value="1"/>
</dbReference>
<dbReference type="SUPFAM" id="SSF55874">
    <property type="entry name" value="ATPase domain of HSP90 chaperone/DNA topoisomerase II/histidine kinase"/>
    <property type="match status" value="1"/>
</dbReference>
<name>A0A0F9YS37_9ZZZZ</name>
<gene>
    <name evidence="9" type="ORF">LCGC14_0054800</name>
</gene>